<dbReference type="InterPro" id="IPR002347">
    <property type="entry name" value="SDR_fam"/>
</dbReference>
<comment type="similarity">
    <text evidence="1 4">Belongs to the short-chain dehydrogenases/reductases (SDR) family.</text>
</comment>
<dbReference type="InterPro" id="IPR036291">
    <property type="entry name" value="NAD(P)-bd_dom_sf"/>
</dbReference>
<gene>
    <name evidence="5" type="ORF">CEY15_14960</name>
</gene>
<keyword evidence="2" id="KW-0521">NADP</keyword>
<evidence type="ECO:0000256" key="1">
    <source>
        <dbReference type="ARBA" id="ARBA00006484"/>
    </source>
</evidence>
<proteinExistence type="inferred from homology"/>
<dbReference type="SUPFAM" id="SSF51735">
    <property type="entry name" value="NAD(P)-binding Rossmann-fold domains"/>
    <property type="match status" value="1"/>
</dbReference>
<dbReference type="CDD" id="cd05233">
    <property type="entry name" value="SDR_c"/>
    <property type="match status" value="1"/>
</dbReference>
<dbReference type="PRINTS" id="PR00080">
    <property type="entry name" value="SDRFAMILY"/>
</dbReference>
<dbReference type="Gene3D" id="3.40.50.720">
    <property type="entry name" value="NAD(P)-binding Rossmann-like Domain"/>
    <property type="match status" value="1"/>
</dbReference>
<evidence type="ECO:0000256" key="3">
    <source>
        <dbReference type="ARBA" id="ARBA00023002"/>
    </source>
</evidence>
<accession>A0A2A2WLU5</accession>
<organism evidence="5 6">
    <name type="scientific">Dietzia natronolimnaea</name>
    <dbReference type="NCBI Taxonomy" id="161920"/>
    <lineage>
        <taxon>Bacteria</taxon>
        <taxon>Bacillati</taxon>
        <taxon>Actinomycetota</taxon>
        <taxon>Actinomycetes</taxon>
        <taxon>Mycobacteriales</taxon>
        <taxon>Dietziaceae</taxon>
        <taxon>Dietzia</taxon>
    </lineage>
</organism>
<keyword evidence="6" id="KW-1185">Reference proteome</keyword>
<keyword evidence="3" id="KW-0560">Oxidoreductase</keyword>
<evidence type="ECO:0000313" key="5">
    <source>
        <dbReference type="EMBL" id="PAY22167.1"/>
    </source>
</evidence>
<evidence type="ECO:0000313" key="6">
    <source>
        <dbReference type="Proteomes" id="UP000218810"/>
    </source>
</evidence>
<comment type="caution">
    <text evidence="5">The sequence shown here is derived from an EMBL/GenBank/DDBJ whole genome shotgun (WGS) entry which is preliminary data.</text>
</comment>
<dbReference type="GO" id="GO:0016491">
    <property type="term" value="F:oxidoreductase activity"/>
    <property type="evidence" value="ECO:0007669"/>
    <property type="project" value="UniProtKB-KW"/>
</dbReference>
<protein>
    <submittedName>
        <fullName evidence="5">Short-chain dehydrogenase</fullName>
    </submittedName>
</protein>
<sequence>MTGAGRGLGREIAEMLADRGYRVMVTDVDADTAAAAAAEIGGDATWAAVDVRDHSQVEAARDALVEQTGGVDVWVNNAGVLLTGPAWEQSEEQRRLLMEVNTLGAINGTVAAIDAMRGRGSRSGSGGGRSGGQIITIASLAGISAVPGEAVYAASKHAVMGFSTSTAIDLRLEGIHDIAISCICPDGIWTPMLYDKLTDPQAALSFSGSLLQPGDVVRAVGRVLDSPRLVRSVPAWRGGLAHLGASFPRLAVAGLPLMAALGRRAQRRLLANPERQDPAPNRAAR</sequence>
<dbReference type="Pfam" id="PF00106">
    <property type="entry name" value="adh_short"/>
    <property type="match status" value="1"/>
</dbReference>
<dbReference type="InterPro" id="IPR020904">
    <property type="entry name" value="Sc_DH/Rdtase_CS"/>
</dbReference>
<dbReference type="PANTHER" id="PTHR43391:SF14">
    <property type="entry name" value="DEHYDROGENASE_REDUCTASE SDR FAMILY PROTEIN 7-LIKE"/>
    <property type="match status" value="1"/>
</dbReference>
<evidence type="ECO:0000256" key="2">
    <source>
        <dbReference type="ARBA" id="ARBA00022857"/>
    </source>
</evidence>
<reference evidence="6" key="1">
    <citation type="submission" date="2017-09" db="EMBL/GenBank/DDBJ databases">
        <authorList>
            <person name="Zhang Y."/>
            <person name="Huang X."/>
            <person name="Liu J."/>
            <person name="Lu L."/>
            <person name="Peng K."/>
        </authorList>
    </citation>
    <scope>NUCLEOTIDE SEQUENCE [LARGE SCALE GENOMIC DNA]</scope>
    <source>
        <strain evidence="6">S-XJ-1</strain>
    </source>
</reference>
<dbReference type="Proteomes" id="UP000218810">
    <property type="component" value="Unassembled WGS sequence"/>
</dbReference>
<name>A0A2A2WLU5_9ACTN</name>
<dbReference type="AlphaFoldDB" id="A0A2A2WLU5"/>
<dbReference type="PROSITE" id="PS00061">
    <property type="entry name" value="ADH_SHORT"/>
    <property type="match status" value="1"/>
</dbReference>
<dbReference type="PRINTS" id="PR00081">
    <property type="entry name" value="GDHRDH"/>
</dbReference>
<dbReference type="PANTHER" id="PTHR43391">
    <property type="entry name" value="RETINOL DEHYDROGENASE-RELATED"/>
    <property type="match status" value="1"/>
</dbReference>
<dbReference type="OrthoDB" id="9775296at2"/>
<evidence type="ECO:0000256" key="4">
    <source>
        <dbReference type="RuleBase" id="RU000363"/>
    </source>
</evidence>
<dbReference type="EMBL" id="NTGA01000028">
    <property type="protein sequence ID" value="PAY22167.1"/>
    <property type="molecule type" value="Genomic_DNA"/>
</dbReference>